<keyword evidence="1" id="KW-1003">Cell membrane</keyword>
<evidence type="ECO:0000256" key="2">
    <source>
        <dbReference type="ARBA" id="ARBA00022692"/>
    </source>
</evidence>
<accession>A0A5E8CIG2</accession>
<keyword evidence="2 5" id="KW-0812">Transmembrane</keyword>
<gene>
    <name evidence="6" type="ORF">CPAV1605_186</name>
</gene>
<evidence type="ECO:0000256" key="4">
    <source>
        <dbReference type="ARBA" id="ARBA00023136"/>
    </source>
</evidence>
<keyword evidence="4 5" id="KW-0472">Membrane</keyword>
<reference evidence="6" key="1">
    <citation type="submission" date="2019-09" db="EMBL/GenBank/DDBJ databases">
        <authorList>
            <person name="Needham M D."/>
        </authorList>
    </citation>
    <scope>NUCLEOTIDE SEQUENCE</scope>
</reference>
<dbReference type="Pfam" id="PF10755">
    <property type="entry name" value="DUF2585"/>
    <property type="match status" value="1"/>
</dbReference>
<organism evidence="6">
    <name type="scientific">seawater metagenome</name>
    <dbReference type="NCBI Taxonomy" id="1561972"/>
    <lineage>
        <taxon>unclassified sequences</taxon>
        <taxon>metagenomes</taxon>
        <taxon>ecological metagenomes</taxon>
    </lineage>
</organism>
<name>A0A5E8CIG2_9ZZZZ</name>
<evidence type="ECO:0000256" key="1">
    <source>
        <dbReference type="ARBA" id="ARBA00022475"/>
    </source>
</evidence>
<dbReference type="InterPro" id="IPR019691">
    <property type="entry name" value="DUF2585"/>
</dbReference>
<dbReference type="AlphaFoldDB" id="A0A5E8CIG2"/>
<evidence type="ECO:0008006" key="7">
    <source>
        <dbReference type="Google" id="ProtNLM"/>
    </source>
</evidence>
<evidence type="ECO:0000313" key="6">
    <source>
        <dbReference type="EMBL" id="VVU94464.1"/>
    </source>
</evidence>
<keyword evidence="3 5" id="KW-1133">Transmembrane helix</keyword>
<sequence>MKFKCSNHNFLKSLLPINTSPKCYSQHLMDEYSISHILTGLGFYVLFPKSNYFWALATSLFWEIIEQTDLLKNLFNNLGPIVNIKTQYSGDSILNSLGDNLFFILGYYIGKQNPKVANNKKAFSILFLLVNASVVYTTYYIENNIYTK</sequence>
<evidence type="ECO:0000256" key="3">
    <source>
        <dbReference type="ARBA" id="ARBA00022989"/>
    </source>
</evidence>
<evidence type="ECO:0000256" key="5">
    <source>
        <dbReference type="SAM" id="Phobius"/>
    </source>
</evidence>
<dbReference type="GO" id="GO:0005886">
    <property type="term" value="C:plasma membrane"/>
    <property type="evidence" value="ECO:0007669"/>
    <property type="project" value="InterPro"/>
</dbReference>
<proteinExistence type="predicted"/>
<protein>
    <recommendedName>
        <fullName evidence="7">DUF2585 family protein</fullName>
    </recommendedName>
</protein>
<feature type="transmembrane region" description="Helical" evidence="5">
    <location>
        <begin position="122"/>
        <end position="141"/>
    </location>
</feature>
<dbReference type="EMBL" id="CABVLZ010000001">
    <property type="protein sequence ID" value="VVU94464.1"/>
    <property type="molecule type" value="Genomic_DNA"/>
</dbReference>